<dbReference type="EMBL" id="BDUF01000002">
    <property type="protein sequence ID" value="GAX88426.1"/>
    <property type="molecule type" value="Genomic_DNA"/>
</dbReference>
<gene>
    <name evidence="1" type="ORF">EFBL_0035</name>
</gene>
<protein>
    <submittedName>
        <fullName evidence="1">Uncharacterized protein</fullName>
    </submittedName>
</protein>
<name>A0A292YHK4_9BACL</name>
<organism evidence="1 2">
    <name type="scientific">Effusibacillus lacus</name>
    <dbReference type="NCBI Taxonomy" id="1348429"/>
    <lineage>
        <taxon>Bacteria</taxon>
        <taxon>Bacillati</taxon>
        <taxon>Bacillota</taxon>
        <taxon>Bacilli</taxon>
        <taxon>Bacillales</taxon>
        <taxon>Alicyclobacillaceae</taxon>
        <taxon>Effusibacillus</taxon>
    </lineage>
</organism>
<sequence length="349" mass="40720">MKINVSNLKKLVESHYTTMIIKHYGSEGMSYLRDLLTNIHDVFKYISTEVTYGPIVIFSNVTVEDVPFDLKESITIYDLSMIAQYNLTSFTLQILPNGQYLLWRETPDNLTEYSKNRIVYLFEHGTESFWANGDNQVLPKLINSYGSMFCIPTFNDLNDALEHYKSRMVRQSSCEILSGIWFDEKRLFFKNSPETIIRKSLTNFLKASLRGDVEVRPEQIVDETHPVDIKVTWMFTNRLALIEIKWLGKSLGEDGKIKNDYTDYRAREGAKQLAEYLDSNKIQAPLHVTRGYLVIIDGRRRGLNESTKSIDTSKGLFYESREINFDPPYHEHRDDFHRPFRMFVEPICS</sequence>
<evidence type="ECO:0000313" key="2">
    <source>
        <dbReference type="Proteomes" id="UP000217785"/>
    </source>
</evidence>
<evidence type="ECO:0000313" key="1">
    <source>
        <dbReference type="EMBL" id="GAX88426.1"/>
    </source>
</evidence>
<comment type="caution">
    <text evidence="1">The sequence shown here is derived from an EMBL/GenBank/DDBJ whole genome shotgun (WGS) entry which is preliminary data.</text>
</comment>
<dbReference type="RefSeq" id="WP_096180100.1">
    <property type="nucleotide sequence ID" value="NZ_BDUF01000002.1"/>
</dbReference>
<proteinExistence type="predicted"/>
<accession>A0A292YHK4</accession>
<dbReference type="AlphaFoldDB" id="A0A292YHK4"/>
<dbReference type="OrthoDB" id="4350404at2"/>
<dbReference type="Proteomes" id="UP000217785">
    <property type="component" value="Unassembled WGS sequence"/>
</dbReference>
<reference evidence="2" key="1">
    <citation type="submission" date="2017-07" db="EMBL/GenBank/DDBJ databases">
        <title>Draft genome sequence of Effusibacillus lacus strain skLN1.</title>
        <authorList>
            <person name="Watanabe M."/>
            <person name="Kojima H."/>
            <person name="Fukui M."/>
        </authorList>
    </citation>
    <scope>NUCLEOTIDE SEQUENCE [LARGE SCALE GENOMIC DNA]</scope>
    <source>
        <strain evidence="2">skLN1</strain>
    </source>
</reference>
<keyword evidence="2" id="KW-1185">Reference proteome</keyword>